<evidence type="ECO:0008006" key="4">
    <source>
        <dbReference type="Google" id="ProtNLM"/>
    </source>
</evidence>
<protein>
    <recommendedName>
        <fullName evidence="4">Lipoprotein</fullName>
    </recommendedName>
</protein>
<feature type="chain" id="PRO_5013300464" description="Lipoprotein" evidence="1">
    <location>
        <begin position="18"/>
        <end position="234"/>
    </location>
</feature>
<gene>
    <name evidence="2" type="ORF">SAMN06296036_11099</name>
</gene>
<dbReference type="AlphaFoldDB" id="A0A1Y6C4H3"/>
<dbReference type="EMBL" id="FWZT01000010">
    <property type="protein sequence ID" value="SMF33618.1"/>
    <property type="molecule type" value="Genomic_DNA"/>
</dbReference>
<keyword evidence="3" id="KW-1185">Reference proteome</keyword>
<proteinExistence type="predicted"/>
<reference evidence="3" key="1">
    <citation type="submission" date="2017-04" db="EMBL/GenBank/DDBJ databases">
        <authorList>
            <person name="Varghese N."/>
            <person name="Submissions S."/>
        </authorList>
    </citation>
    <scope>NUCLEOTIDE SEQUENCE [LARGE SCALE GENOMIC DNA]</scope>
    <source>
        <strain evidence="3">RKEM611</strain>
    </source>
</reference>
<sequence length="234" mass="25394">MKLVVSLSAVLILSACGDVGTNGDPELNPSVGEFQNKWETEIQASSSNGNTSLVGFTPKGAISDHKAAIKVSILDAKDLKSRQIDVLWSTEANTDSESYRSLVDALADDVFAKKKILGAGCQEENCAYVIALVDKSGDSLQLLDETVRELNGGAWLGPLSTVDQVRFFLMGEGYSPINVDGSWGIYVAKNGDDFIAYYGKSLPESKQRWTHSRISRDGKIEALKMLTITIPEKK</sequence>
<evidence type="ECO:0000313" key="2">
    <source>
        <dbReference type="EMBL" id="SMF33618.1"/>
    </source>
</evidence>
<accession>A0A1Y6C4H3</accession>
<dbReference type="PROSITE" id="PS51257">
    <property type="entry name" value="PROKAR_LIPOPROTEIN"/>
    <property type="match status" value="1"/>
</dbReference>
<evidence type="ECO:0000256" key="1">
    <source>
        <dbReference type="SAM" id="SignalP"/>
    </source>
</evidence>
<organism evidence="2 3">
    <name type="scientific">Pseudobacteriovorax antillogorgiicola</name>
    <dbReference type="NCBI Taxonomy" id="1513793"/>
    <lineage>
        <taxon>Bacteria</taxon>
        <taxon>Pseudomonadati</taxon>
        <taxon>Bdellovibrionota</taxon>
        <taxon>Oligoflexia</taxon>
        <taxon>Oligoflexales</taxon>
        <taxon>Pseudobacteriovoracaceae</taxon>
        <taxon>Pseudobacteriovorax</taxon>
    </lineage>
</organism>
<name>A0A1Y6C4H3_9BACT</name>
<dbReference type="Proteomes" id="UP000192907">
    <property type="component" value="Unassembled WGS sequence"/>
</dbReference>
<feature type="signal peptide" evidence="1">
    <location>
        <begin position="1"/>
        <end position="17"/>
    </location>
</feature>
<dbReference type="RefSeq" id="WP_132320828.1">
    <property type="nucleotide sequence ID" value="NZ_FWZT01000010.1"/>
</dbReference>
<evidence type="ECO:0000313" key="3">
    <source>
        <dbReference type="Proteomes" id="UP000192907"/>
    </source>
</evidence>
<keyword evidence="1" id="KW-0732">Signal</keyword>